<sequence length="57" mass="6762">SSVDHCLVDCLHNIKAFFIWETVVHRMLPNLIIVIVSVALLMRVFGQKYRTHQRVQW</sequence>
<comment type="caution">
    <text evidence="2">The sequence shown here is derived from an EMBL/GenBank/DDBJ whole genome shotgun (WGS) entry which is preliminary data.</text>
</comment>
<protein>
    <submittedName>
        <fullName evidence="2">Uncharacterized protein</fullName>
    </submittedName>
</protein>
<reference evidence="2" key="1">
    <citation type="submission" date="2021-02" db="EMBL/GenBank/DDBJ databases">
        <authorList>
            <person name="Nowell W R."/>
        </authorList>
    </citation>
    <scope>NUCLEOTIDE SEQUENCE</scope>
</reference>
<accession>A0A821DAU4</accession>
<feature type="non-terminal residue" evidence="2">
    <location>
        <position position="1"/>
    </location>
</feature>
<organism evidence="2 3">
    <name type="scientific">Rotaria magnacalcarata</name>
    <dbReference type="NCBI Taxonomy" id="392030"/>
    <lineage>
        <taxon>Eukaryota</taxon>
        <taxon>Metazoa</taxon>
        <taxon>Spiralia</taxon>
        <taxon>Gnathifera</taxon>
        <taxon>Rotifera</taxon>
        <taxon>Eurotatoria</taxon>
        <taxon>Bdelloidea</taxon>
        <taxon>Philodinida</taxon>
        <taxon>Philodinidae</taxon>
        <taxon>Rotaria</taxon>
    </lineage>
</organism>
<dbReference type="Proteomes" id="UP000663866">
    <property type="component" value="Unassembled WGS sequence"/>
</dbReference>
<evidence type="ECO:0000313" key="3">
    <source>
        <dbReference type="Proteomes" id="UP000663866"/>
    </source>
</evidence>
<dbReference type="AlphaFoldDB" id="A0A821DAU4"/>
<dbReference type="EMBL" id="CAJOBG010077472">
    <property type="protein sequence ID" value="CAF4619097.1"/>
    <property type="molecule type" value="Genomic_DNA"/>
</dbReference>
<name>A0A821DAU4_9BILA</name>
<feature type="transmembrane region" description="Helical" evidence="1">
    <location>
        <begin position="27"/>
        <end position="46"/>
    </location>
</feature>
<keyword evidence="3" id="KW-1185">Reference proteome</keyword>
<keyword evidence="1" id="KW-0812">Transmembrane</keyword>
<keyword evidence="1" id="KW-0472">Membrane</keyword>
<keyword evidence="1" id="KW-1133">Transmembrane helix</keyword>
<gene>
    <name evidence="2" type="ORF">OVN521_LOCUS45839</name>
</gene>
<evidence type="ECO:0000256" key="1">
    <source>
        <dbReference type="SAM" id="Phobius"/>
    </source>
</evidence>
<proteinExistence type="predicted"/>
<evidence type="ECO:0000313" key="2">
    <source>
        <dbReference type="EMBL" id="CAF4619097.1"/>
    </source>
</evidence>